<keyword evidence="2" id="KW-1185">Reference proteome</keyword>
<dbReference type="EMBL" id="LXQA011445143">
    <property type="protein sequence ID" value="MCI97488.1"/>
    <property type="molecule type" value="Genomic_DNA"/>
</dbReference>
<feature type="non-terminal residue" evidence="1">
    <location>
        <position position="1"/>
    </location>
</feature>
<evidence type="ECO:0000313" key="2">
    <source>
        <dbReference type="Proteomes" id="UP000265520"/>
    </source>
</evidence>
<organism evidence="1 2">
    <name type="scientific">Trifolium medium</name>
    <dbReference type="NCBI Taxonomy" id="97028"/>
    <lineage>
        <taxon>Eukaryota</taxon>
        <taxon>Viridiplantae</taxon>
        <taxon>Streptophyta</taxon>
        <taxon>Embryophyta</taxon>
        <taxon>Tracheophyta</taxon>
        <taxon>Spermatophyta</taxon>
        <taxon>Magnoliopsida</taxon>
        <taxon>eudicotyledons</taxon>
        <taxon>Gunneridae</taxon>
        <taxon>Pentapetalae</taxon>
        <taxon>rosids</taxon>
        <taxon>fabids</taxon>
        <taxon>Fabales</taxon>
        <taxon>Fabaceae</taxon>
        <taxon>Papilionoideae</taxon>
        <taxon>50 kb inversion clade</taxon>
        <taxon>NPAAA clade</taxon>
        <taxon>Hologalegina</taxon>
        <taxon>IRL clade</taxon>
        <taxon>Trifolieae</taxon>
        <taxon>Trifolium</taxon>
    </lineage>
</organism>
<dbReference type="Proteomes" id="UP000265520">
    <property type="component" value="Unassembled WGS sequence"/>
</dbReference>
<evidence type="ECO:0000313" key="1">
    <source>
        <dbReference type="EMBL" id="MCI97488.1"/>
    </source>
</evidence>
<dbReference type="AlphaFoldDB" id="A0A392W9Z1"/>
<proteinExistence type="predicted"/>
<comment type="caution">
    <text evidence="1">The sequence shown here is derived from an EMBL/GenBank/DDBJ whole genome shotgun (WGS) entry which is preliminary data.</text>
</comment>
<protein>
    <submittedName>
        <fullName evidence="1">Uncharacterized protein</fullName>
    </submittedName>
</protein>
<sequence>GGDEEGRMCLKLVEEEVGGCAAATVLFDFYS</sequence>
<reference evidence="1 2" key="1">
    <citation type="journal article" date="2018" name="Front. Plant Sci.">
        <title>Red Clover (Trifolium pratense) and Zigzag Clover (T. medium) - A Picture of Genomic Similarities and Differences.</title>
        <authorList>
            <person name="Dluhosova J."/>
            <person name="Istvanek J."/>
            <person name="Nedelnik J."/>
            <person name="Repkova J."/>
        </authorList>
    </citation>
    <scope>NUCLEOTIDE SEQUENCE [LARGE SCALE GENOMIC DNA]</scope>
    <source>
        <strain evidence="2">cv. 10/8</strain>
        <tissue evidence="1">Leaf</tissue>
    </source>
</reference>
<name>A0A392W9Z1_9FABA</name>
<accession>A0A392W9Z1</accession>